<comment type="caution">
    <text evidence="5">The sequence shown here is derived from an EMBL/GenBank/DDBJ whole genome shotgun (WGS) entry which is preliminary data.</text>
</comment>
<dbReference type="Pfam" id="PF24894">
    <property type="entry name" value="Hexapep_GlmU"/>
    <property type="match status" value="1"/>
</dbReference>
<evidence type="ECO:0000259" key="3">
    <source>
        <dbReference type="Pfam" id="PF00483"/>
    </source>
</evidence>
<protein>
    <submittedName>
        <fullName evidence="5">Glucose-1-phosphate adenylyltransferase subunit GlgD</fullName>
        <ecNumber evidence="5">2.7.7.27</ecNumber>
    </submittedName>
</protein>
<sequence>MKRGEHMKDVMAMVNLMEPEGILKEISHHRLVAAVPFGGRYRMIDFVLSNMVNSGIRNVGIIVQNKYRSLIDHLGRGKEWDLDRKRDGLFFLPPTQMRYPLGTRFDLRHFQHHLDYINNSRQNYIIITGSNMICNLDYRDVINFHREQRADITLLYKEMDVINEESSPYAVIETDQDYRVLDMEISPDKISSNKISMEMCIMEKSLLIDLINCCASKGECDLVRHGLIKNLNRYRIVGYPFKGYLARISSTRDYYTHSMNLLEPEIWQELFFKHGYIYTKVKDGAPTKYLESSCVQNSIVANDCIIGGTVENSIIFRGVRISKGAHIKNSIVMQKCEIEEGAVIENIITDKKVIISKGKKLIGDSKYPFVIAKETVI</sequence>
<reference evidence="5" key="1">
    <citation type="journal article" date="2023" name="J. Hazard. Mater.">
        <title>Anaerobic biodegradation of pyrene and benzo[a]pyrene by a new sulfate-reducing Desulforamulus aquiferis strain DSA.</title>
        <authorList>
            <person name="Zhang Z."/>
            <person name="Sun J."/>
            <person name="Gong X."/>
            <person name="Wang C."/>
            <person name="Wang H."/>
        </authorList>
    </citation>
    <scope>NUCLEOTIDE SEQUENCE</scope>
    <source>
        <strain evidence="5">DSA</strain>
    </source>
</reference>
<dbReference type="InterPro" id="IPR011832">
    <property type="entry name" value="GlgDAde_trans"/>
</dbReference>
<dbReference type="InterPro" id="IPR011831">
    <property type="entry name" value="ADP-Glc_PPase"/>
</dbReference>
<evidence type="ECO:0000259" key="4">
    <source>
        <dbReference type="Pfam" id="PF24894"/>
    </source>
</evidence>
<dbReference type="GO" id="GO:0008878">
    <property type="term" value="F:glucose-1-phosphate adenylyltransferase activity"/>
    <property type="evidence" value="ECO:0007669"/>
    <property type="project" value="UniProtKB-EC"/>
</dbReference>
<dbReference type="InterPro" id="IPR011004">
    <property type="entry name" value="Trimer_LpxA-like_sf"/>
</dbReference>
<dbReference type="AlphaFoldDB" id="A0AAW7ZG40"/>
<dbReference type="Proteomes" id="UP001172911">
    <property type="component" value="Unassembled WGS sequence"/>
</dbReference>
<name>A0AAW7ZG40_9FIRM</name>
<dbReference type="EMBL" id="JARPTC010000016">
    <property type="protein sequence ID" value="MDO7787770.1"/>
    <property type="molecule type" value="Genomic_DNA"/>
</dbReference>
<accession>A0AAW7ZG40</accession>
<keyword evidence="6" id="KW-1185">Reference proteome</keyword>
<comment type="similarity">
    <text evidence="1">Belongs to the bacterial/plant glucose-1-phosphate adenylyltransferase family.</text>
</comment>
<dbReference type="SUPFAM" id="SSF51161">
    <property type="entry name" value="Trimeric LpxA-like enzymes"/>
    <property type="match status" value="1"/>
</dbReference>
<keyword evidence="5" id="KW-0548">Nucleotidyltransferase</keyword>
<dbReference type="PANTHER" id="PTHR43523">
    <property type="entry name" value="GLUCOSE-1-PHOSPHATE ADENYLYLTRANSFERASE-RELATED"/>
    <property type="match status" value="1"/>
</dbReference>
<dbReference type="CDD" id="cd02508">
    <property type="entry name" value="ADP_Glucose_PP"/>
    <property type="match status" value="1"/>
</dbReference>
<dbReference type="InterPro" id="IPR005835">
    <property type="entry name" value="NTP_transferase_dom"/>
</dbReference>
<organism evidence="5 6">
    <name type="scientific">Desulforamulus aquiferis</name>
    <dbReference type="NCBI Taxonomy" id="1397668"/>
    <lineage>
        <taxon>Bacteria</taxon>
        <taxon>Bacillati</taxon>
        <taxon>Bacillota</taxon>
        <taxon>Clostridia</taxon>
        <taxon>Eubacteriales</taxon>
        <taxon>Peptococcaceae</taxon>
        <taxon>Desulforamulus</taxon>
    </lineage>
</organism>
<dbReference type="InterPro" id="IPR029044">
    <property type="entry name" value="Nucleotide-diphossugar_trans"/>
</dbReference>
<dbReference type="SUPFAM" id="SSF53448">
    <property type="entry name" value="Nucleotide-diphospho-sugar transferases"/>
    <property type="match status" value="1"/>
</dbReference>
<gene>
    <name evidence="5" type="primary">glgD</name>
    <name evidence="5" type="ORF">P6N53_11125</name>
</gene>
<dbReference type="InterPro" id="IPR056818">
    <property type="entry name" value="GlmU/GlgC-like_hexapep"/>
</dbReference>
<feature type="domain" description="Nucleotidyl transferase" evidence="3">
    <location>
        <begin position="25"/>
        <end position="208"/>
    </location>
</feature>
<evidence type="ECO:0000256" key="2">
    <source>
        <dbReference type="ARBA" id="ARBA00023056"/>
    </source>
</evidence>
<dbReference type="Gene3D" id="2.160.10.10">
    <property type="entry name" value="Hexapeptide repeat proteins"/>
    <property type="match status" value="1"/>
</dbReference>
<evidence type="ECO:0000313" key="6">
    <source>
        <dbReference type="Proteomes" id="UP001172911"/>
    </source>
</evidence>
<dbReference type="GO" id="GO:0005978">
    <property type="term" value="P:glycogen biosynthetic process"/>
    <property type="evidence" value="ECO:0007669"/>
    <property type="project" value="UniProtKB-KW"/>
</dbReference>
<keyword evidence="2" id="KW-0320">Glycogen biosynthesis</keyword>
<dbReference type="CDD" id="cd04651">
    <property type="entry name" value="LbH_G1P_AT_C"/>
    <property type="match status" value="1"/>
</dbReference>
<proteinExistence type="inferred from homology"/>
<evidence type="ECO:0000313" key="5">
    <source>
        <dbReference type="EMBL" id="MDO7787770.1"/>
    </source>
</evidence>
<dbReference type="Pfam" id="PF00483">
    <property type="entry name" value="NTP_transferase"/>
    <property type="match status" value="1"/>
</dbReference>
<evidence type="ECO:0000256" key="1">
    <source>
        <dbReference type="ARBA" id="ARBA00010443"/>
    </source>
</evidence>
<dbReference type="Gene3D" id="3.90.550.10">
    <property type="entry name" value="Spore Coat Polysaccharide Biosynthesis Protein SpsA, Chain A"/>
    <property type="match status" value="1"/>
</dbReference>
<keyword evidence="5" id="KW-0808">Transferase</keyword>
<dbReference type="PANTHER" id="PTHR43523:SF6">
    <property type="entry name" value="GLYCOGEN BIOSYNTHESIS PROTEIN GLGD"/>
    <property type="match status" value="1"/>
</dbReference>
<dbReference type="NCBIfam" id="TIGR02092">
    <property type="entry name" value="glgD"/>
    <property type="match status" value="1"/>
</dbReference>
<dbReference type="EC" id="2.7.7.27" evidence="5"/>
<reference evidence="5" key="2">
    <citation type="submission" date="2023-03" db="EMBL/GenBank/DDBJ databases">
        <authorList>
            <person name="Zhang Z."/>
        </authorList>
    </citation>
    <scope>NUCLEOTIDE SEQUENCE</scope>
    <source>
        <strain evidence="5">DSA</strain>
    </source>
</reference>
<feature type="domain" description="Glucose-1-phosphate adenylyltransferase/Bifunctional protein GlmU-like C-terminal hexapeptide" evidence="4">
    <location>
        <begin position="293"/>
        <end position="360"/>
    </location>
</feature>